<feature type="region of interest" description="Disordered" evidence="1">
    <location>
        <begin position="507"/>
        <end position="526"/>
    </location>
</feature>
<feature type="compositionally biased region" description="Polar residues" evidence="1">
    <location>
        <begin position="759"/>
        <end position="772"/>
    </location>
</feature>
<dbReference type="AlphaFoldDB" id="A0A836GEE9"/>
<name>A0A836GEE9_9TRYP</name>
<protein>
    <submittedName>
        <fullName evidence="2">Uncharacterized protein</fullName>
    </submittedName>
</protein>
<sequence>MNPQDLPPVSSAGPLPPQDQAAGILPLHLTGISRKSGRRGEETMLLAMVPESIAEHAATGALHPPLPLTPIDSTVSGATAASASLPSVTSHVNWSNWGASLPPRGYTMSQRNLDEAPIGDSGQQSSEQASHHDRGEAMAGRVEVSATVPLSEADHRWKRPRTENVRFISLLKEVFMYLDTVASTQKQRPCHECVVGRAEEDTGGDAQQRAAGLFSTVTSCYSTATRVIPESVWARNNGSSCPRGAASAPLMPVDTAARDTMRVLQQCWEYCGAPHDAFEPVHLLSPITLHLLLTYGRHTITHDGQYVVLDGGAEQLPWVGCLYGILLAYVYRHRVATATTAGTGSDASGGGVAPALEGISRLLLLNCHSFGWLNHIGSNEYECSHRRLCQAREALLGLLEDPRYTALGRPAGCPLCASSKVGGDASTLVLLGDTIVMEGGVPSLGLARPRDTFTAHYQYGRGIACCVPEKGGGLQLSGTGAPVIAGRTVYTPTSGMGLCAAHLDPPRPAATQGRREWPPHSHQKHQHPEASLVGCQVEEDSPTFVRPGDHGRNGLWSAVHSSSSWLPSTGAAPSRLPAVCCGVCRAMGVVGQAVLLGPTGPLVIHLQFDAREWFDMSVRVVPSATTRGWLSGATADTTAVCPPPPSRPTSQYAADPTTAVTAALYAVLQGEGTVGLTAQHPHTSLGDHHSSSPHLGGSIPLAEFVEWLVRLLHTPPPALVVEWHSSTFLSATSASGTTHTCGEVTPSSSHGSGVAGGSQMSLSSPCSPTAQLHSPLGPSRSSAATSPRTIDSCRATVSANSSFKGTRICGSDEGYTTASFSTDYQQPGGYQNRSFASHGATTTTTAPLGMVAQPRHPTVMQLLETYSDVMQSRAAVSAFPVDTSSTPSVGGSRAPPSIHAHGTSGSIAESMKPHLLLNWLRAAQESLRPCEATSFFDGVERPLVLAKELEVAAEAERFLDASSVVTSLQFRPRPARV</sequence>
<dbReference type="RefSeq" id="XP_067063808.1">
    <property type="nucleotide sequence ID" value="XM_067208168.1"/>
</dbReference>
<proteinExistence type="predicted"/>
<feature type="region of interest" description="Disordered" evidence="1">
    <location>
        <begin position="881"/>
        <end position="905"/>
    </location>
</feature>
<dbReference type="KEGG" id="loi:92362102"/>
<accession>A0A836GEE9</accession>
<dbReference type="GeneID" id="92362102"/>
<keyword evidence="3" id="KW-1185">Reference proteome</keyword>
<feature type="region of interest" description="Disordered" evidence="1">
    <location>
        <begin position="105"/>
        <end position="139"/>
    </location>
</feature>
<reference evidence="2 3" key="1">
    <citation type="submission" date="2021-02" db="EMBL/GenBank/DDBJ databases">
        <title>Leishmania (Mundinia) orientalis Genome sequencing and assembly.</title>
        <authorList>
            <person name="Almutairi H."/>
            <person name="Gatherer D."/>
        </authorList>
    </citation>
    <scope>NUCLEOTIDE SEQUENCE [LARGE SCALE GENOMIC DNA]</scope>
    <source>
        <strain evidence="2">LSCM4</strain>
    </source>
</reference>
<evidence type="ECO:0000256" key="1">
    <source>
        <dbReference type="SAM" id="MobiDB-lite"/>
    </source>
</evidence>
<feature type="compositionally biased region" description="Polar residues" evidence="1">
    <location>
        <begin position="779"/>
        <end position="788"/>
    </location>
</feature>
<evidence type="ECO:0000313" key="2">
    <source>
        <dbReference type="EMBL" id="KAG5480477.1"/>
    </source>
</evidence>
<dbReference type="Proteomes" id="UP000674143">
    <property type="component" value="Chromosome 20"/>
</dbReference>
<feature type="region of interest" description="Disordered" evidence="1">
    <location>
        <begin position="735"/>
        <end position="788"/>
    </location>
</feature>
<feature type="region of interest" description="Disordered" evidence="1">
    <location>
        <begin position="1"/>
        <end position="21"/>
    </location>
</feature>
<evidence type="ECO:0000313" key="3">
    <source>
        <dbReference type="Proteomes" id="UP000674143"/>
    </source>
</evidence>
<gene>
    <name evidence="2" type="ORF">LSCM4_06244</name>
</gene>
<dbReference type="EMBL" id="JAFHLR010000020">
    <property type="protein sequence ID" value="KAG5480477.1"/>
    <property type="molecule type" value="Genomic_DNA"/>
</dbReference>
<comment type="caution">
    <text evidence="2">The sequence shown here is derived from an EMBL/GenBank/DDBJ whole genome shotgun (WGS) entry which is preliminary data.</text>
</comment>
<organism evidence="2 3">
    <name type="scientific">Leishmania orientalis</name>
    <dbReference type="NCBI Taxonomy" id="2249476"/>
    <lineage>
        <taxon>Eukaryota</taxon>
        <taxon>Discoba</taxon>
        <taxon>Euglenozoa</taxon>
        <taxon>Kinetoplastea</taxon>
        <taxon>Metakinetoplastina</taxon>
        <taxon>Trypanosomatida</taxon>
        <taxon>Trypanosomatidae</taxon>
        <taxon>Leishmaniinae</taxon>
        <taxon>Leishmania</taxon>
    </lineage>
</organism>